<organism evidence="2 3">
    <name type="scientific">Brachionus plicatilis</name>
    <name type="common">Marine rotifer</name>
    <name type="synonym">Brachionus muelleri</name>
    <dbReference type="NCBI Taxonomy" id="10195"/>
    <lineage>
        <taxon>Eukaryota</taxon>
        <taxon>Metazoa</taxon>
        <taxon>Spiralia</taxon>
        <taxon>Gnathifera</taxon>
        <taxon>Rotifera</taxon>
        <taxon>Eurotatoria</taxon>
        <taxon>Monogononta</taxon>
        <taxon>Pseudotrocha</taxon>
        <taxon>Ploima</taxon>
        <taxon>Brachionidae</taxon>
        <taxon>Brachionus</taxon>
    </lineage>
</organism>
<dbReference type="AlphaFoldDB" id="A0A3M7SNU8"/>
<comment type="caution">
    <text evidence="2">The sequence shown here is derived from an EMBL/GenBank/DDBJ whole genome shotgun (WGS) entry which is preliminary data.</text>
</comment>
<name>A0A3M7SNU8_BRAPC</name>
<dbReference type="EMBL" id="REGN01001053">
    <property type="protein sequence ID" value="RNA37362.1"/>
    <property type="molecule type" value="Genomic_DNA"/>
</dbReference>
<evidence type="ECO:0000313" key="2">
    <source>
        <dbReference type="EMBL" id="RNA37362.1"/>
    </source>
</evidence>
<proteinExistence type="predicted"/>
<feature type="compositionally biased region" description="Polar residues" evidence="1">
    <location>
        <begin position="59"/>
        <end position="75"/>
    </location>
</feature>
<dbReference type="Proteomes" id="UP000276133">
    <property type="component" value="Unassembled WGS sequence"/>
</dbReference>
<protein>
    <submittedName>
        <fullName evidence="2">Uncharacterized protein</fullName>
    </submittedName>
</protein>
<keyword evidence="3" id="KW-1185">Reference proteome</keyword>
<evidence type="ECO:0000256" key="1">
    <source>
        <dbReference type="SAM" id="MobiDB-lite"/>
    </source>
</evidence>
<evidence type="ECO:0000313" key="3">
    <source>
        <dbReference type="Proteomes" id="UP000276133"/>
    </source>
</evidence>
<accession>A0A3M7SNU8</accession>
<sequence>MNDIMIHGIPDVSDANERLRHNLEYHKDVLGLKHWLRVTPDRPEQTTSMVSCGPGPLNPRQSSRELQPCQNTQQPDMVRSKPQNSEEEY</sequence>
<reference evidence="2 3" key="1">
    <citation type="journal article" date="2018" name="Sci. Rep.">
        <title>Genomic signatures of local adaptation to the degree of environmental predictability in rotifers.</title>
        <authorList>
            <person name="Franch-Gras L."/>
            <person name="Hahn C."/>
            <person name="Garcia-Roger E.M."/>
            <person name="Carmona M.J."/>
            <person name="Serra M."/>
            <person name="Gomez A."/>
        </authorList>
    </citation>
    <scope>NUCLEOTIDE SEQUENCE [LARGE SCALE GENOMIC DNA]</scope>
    <source>
        <strain evidence="2">HYR1</strain>
    </source>
</reference>
<feature type="region of interest" description="Disordered" evidence="1">
    <location>
        <begin position="41"/>
        <end position="89"/>
    </location>
</feature>
<gene>
    <name evidence="2" type="ORF">BpHYR1_038543</name>
</gene>